<dbReference type="PANTHER" id="PTHR33067">
    <property type="entry name" value="RNA-DIRECTED DNA POLYMERASE-RELATED"/>
    <property type="match status" value="1"/>
</dbReference>
<comment type="caution">
    <text evidence="1">The sequence shown here is derived from an EMBL/GenBank/DDBJ whole genome shotgun (WGS) entry which is preliminary data.</text>
</comment>
<dbReference type="Proteomes" id="UP001151760">
    <property type="component" value="Unassembled WGS sequence"/>
</dbReference>
<dbReference type="EMBL" id="BQNB010008640">
    <property type="protein sequence ID" value="GJS52217.1"/>
    <property type="molecule type" value="Genomic_DNA"/>
</dbReference>
<sequence>MAQENYVEGCSMKRPTLLEPNGFCFWKARFMTYVKSKDIGLWQVIQNDDFYYEVKDSETKLMKETSYEFLEDDQKKKIGKNNKAKMTLYNALLQKEYEQDFMCKTAKEVWHTLIITHQGNSQVKNCKIDLLTQEYEKFSLSNEETIDSVITEYLVNISKRRALWSLNEDILKINDFDNQYAISIKEDMAYPCLHSPKTIKETSSIRHIQRRPICRIQDIVCEYSGRYQTWSLLQETPIRHIQPLGYACMTRSSTSKLLTPYKEPKQEFQSSRRHFKTLSLDELRSPDFNLFSDQEYSKEEVAETMAKTMKQYMSKTRADYGSGVARPKIKDKDNFKLKGQFFKERLTPSAEVILFYNGLGIPTRQILDSRGAIPSKTAADAKVAIQEMVEYSQKWHNGTSRPRSTKTSDGLAAIHAQLNNCGREIKKVNEKVYAAQVGCEQCKGTHYTKDYPLKEEGKTLEEAYYMQFGGPFQGGGYRAVASGFYQKNNAKPSYQERRQSMEETLSKFMNESAKRHEENSNLIKEIQALTDAAIRNQGASIKTLEIQIGQMSKEKDLGIFTLPCFINNVCFDNALVDLGTSVSVMPLSTNLNLGLGELAHTKLTVELADKTVKYPKGIAKNALVGIGKFTFPVDFIILDMPEDIKVPLILGRPFLFTTRAKIDVYKRKITLRVGEEMIVFTSVKPASSLIKRVYMLSLRERMELDLEARLMGETLVLNRSLNTFLEDYIELNDLNKPFKLRRNQGDDLMPTIKEGKVIEEFRTRDDELDAKINDYPILENMDDYRDEGMGDVIFGEPFLREIGINAKWFKGMITIYNGNDEVTYQMVRSHPRFKYHTNEQCNKIPPLLKVSEEDKMNGISHPYQKLKRFNKGVLNLGPNYIYDAKMEEWLTRRHISMHEME</sequence>
<keyword evidence="1" id="KW-0808">Transferase</keyword>
<dbReference type="Gene3D" id="2.40.70.10">
    <property type="entry name" value="Acid Proteases"/>
    <property type="match status" value="1"/>
</dbReference>
<evidence type="ECO:0000313" key="2">
    <source>
        <dbReference type="Proteomes" id="UP001151760"/>
    </source>
</evidence>
<dbReference type="GO" id="GO:0003964">
    <property type="term" value="F:RNA-directed DNA polymerase activity"/>
    <property type="evidence" value="ECO:0007669"/>
    <property type="project" value="UniProtKB-KW"/>
</dbReference>
<reference evidence="1" key="2">
    <citation type="submission" date="2022-01" db="EMBL/GenBank/DDBJ databases">
        <authorList>
            <person name="Yamashiro T."/>
            <person name="Shiraishi A."/>
            <person name="Satake H."/>
            <person name="Nakayama K."/>
        </authorList>
    </citation>
    <scope>NUCLEOTIDE SEQUENCE</scope>
</reference>
<dbReference type="Pfam" id="PF14223">
    <property type="entry name" value="Retrotran_gag_2"/>
    <property type="match status" value="1"/>
</dbReference>
<accession>A0ABQ4WH59</accession>
<protein>
    <submittedName>
        <fullName evidence="1">Reverse transcriptase domain-containing protein</fullName>
    </submittedName>
</protein>
<keyword evidence="1" id="KW-0695">RNA-directed DNA polymerase</keyword>
<gene>
    <name evidence="1" type="ORF">Tco_0625579</name>
</gene>
<keyword evidence="2" id="KW-1185">Reference proteome</keyword>
<dbReference type="InterPro" id="IPR021109">
    <property type="entry name" value="Peptidase_aspartic_dom_sf"/>
</dbReference>
<dbReference type="CDD" id="cd00303">
    <property type="entry name" value="retropepsin_like"/>
    <property type="match status" value="1"/>
</dbReference>
<evidence type="ECO:0000313" key="1">
    <source>
        <dbReference type="EMBL" id="GJS52217.1"/>
    </source>
</evidence>
<dbReference type="PANTHER" id="PTHR33067:SF31">
    <property type="entry name" value="RNA-DIRECTED DNA POLYMERASE"/>
    <property type="match status" value="1"/>
</dbReference>
<organism evidence="1 2">
    <name type="scientific">Tanacetum coccineum</name>
    <dbReference type="NCBI Taxonomy" id="301880"/>
    <lineage>
        <taxon>Eukaryota</taxon>
        <taxon>Viridiplantae</taxon>
        <taxon>Streptophyta</taxon>
        <taxon>Embryophyta</taxon>
        <taxon>Tracheophyta</taxon>
        <taxon>Spermatophyta</taxon>
        <taxon>Magnoliopsida</taxon>
        <taxon>eudicotyledons</taxon>
        <taxon>Gunneridae</taxon>
        <taxon>Pentapetalae</taxon>
        <taxon>asterids</taxon>
        <taxon>campanulids</taxon>
        <taxon>Asterales</taxon>
        <taxon>Asteraceae</taxon>
        <taxon>Asteroideae</taxon>
        <taxon>Anthemideae</taxon>
        <taxon>Anthemidinae</taxon>
        <taxon>Tanacetum</taxon>
    </lineage>
</organism>
<name>A0ABQ4WH59_9ASTR</name>
<proteinExistence type="predicted"/>
<reference evidence="1" key="1">
    <citation type="journal article" date="2022" name="Int. J. Mol. Sci.">
        <title>Draft Genome of Tanacetum Coccineum: Genomic Comparison of Closely Related Tanacetum-Family Plants.</title>
        <authorList>
            <person name="Yamashiro T."/>
            <person name="Shiraishi A."/>
            <person name="Nakayama K."/>
            <person name="Satake H."/>
        </authorList>
    </citation>
    <scope>NUCLEOTIDE SEQUENCE</scope>
</reference>
<keyword evidence="1" id="KW-0548">Nucleotidyltransferase</keyword>